<evidence type="ECO:0000256" key="9">
    <source>
        <dbReference type="RuleBase" id="RU364020"/>
    </source>
</evidence>
<dbReference type="PANTHER" id="PTHR12137">
    <property type="entry name" value="CARBOHYDRATE SULFOTRANSFERASE"/>
    <property type="match status" value="1"/>
</dbReference>
<dbReference type="RefSeq" id="XP_065648845.1">
    <property type="nucleotide sequence ID" value="XM_065792773.1"/>
</dbReference>
<evidence type="ECO:0000256" key="1">
    <source>
        <dbReference type="ARBA" id="ARBA00004323"/>
    </source>
</evidence>
<keyword evidence="9" id="KW-0119">Carbohydrate metabolism</keyword>
<keyword evidence="10" id="KW-1185">Reference proteome</keyword>
<keyword evidence="9" id="KW-0735">Signal-anchor</keyword>
<comment type="similarity">
    <text evidence="2 9">Belongs to the sulfotransferase 2 family.</text>
</comment>
<evidence type="ECO:0000256" key="7">
    <source>
        <dbReference type="ARBA" id="ARBA00023136"/>
    </source>
</evidence>
<name>A0ABM4BIH7_HYDVU</name>
<keyword evidence="7" id="KW-0472">Membrane</keyword>
<dbReference type="PANTHER" id="PTHR12137:SF54">
    <property type="entry name" value="CARBOHYDRATE SULFOTRANSFERASE"/>
    <property type="match status" value="1"/>
</dbReference>
<comment type="subcellular location">
    <subcellularLocation>
        <location evidence="1 9">Golgi apparatus membrane</location>
        <topology evidence="1 9">Single-pass type II membrane protein</topology>
    </subcellularLocation>
</comment>
<keyword evidence="6 9" id="KW-0333">Golgi apparatus</keyword>
<sequence length="340" mass="40446">MEYKSIWILYICFVSKSVIYASVNQSEIANTNNRLDLKISSLIGRVKQNLQSINIFDQQEKRQTVMLDQQEKRQAVMLEFCSNSNFSNKTMDEHMIYTDKESLLYCYIPKAACTTWKRMFQIFDGKMDLNQVMAVEKNAVHKLHYNNFTTLDAAQKVFREKSYYSFLVSRHPFERLLSAYRNKFLDPYTTHYQKKYGAEILRLYRNDLTEEQYLKGEGVTFREFIKYVISGKPFDKHWRPMTQLCSPCRFKYRYLGKMETLFEDATAILKNAGISQKFLFLSNSRDRYKPISTIDMKSQYMSLKASEIRKLYYMYKDDFLAFGYTIPYYIEELLGTIDNV</sequence>
<evidence type="ECO:0000256" key="6">
    <source>
        <dbReference type="ARBA" id="ARBA00023034"/>
    </source>
</evidence>
<evidence type="ECO:0000256" key="3">
    <source>
        <dbReference type="ARBA" id="ARBA00022679"/>
    </source>
</evidence>
<dbReference type="EC" id="2.8.2.-" evidence="9"/>
<evidence type="ECO:0000256" key="4">
    <source>
        <dbReference type="ARBA" id="ARBA00022692"/>
    </source>
</evidence>
<dbReference type="Pfam" id="PF03567">
    <property type="entry name" value="Sulfotransfer_2"/>
    <property type="match status" value="1"/>
</dbReference>
<dbReference type="GeneID" id="100207670"/>
<dbReference type="Proteomes" id="UP001652625">
    <property type="component" value="Chromosome 03"/>
</dbReference>
<evidence type="ECO:0000313" key="11">
    <source>
        <dbReference type="RefSeq" id="XP_065648845.1"/>
    </source>
</evidence>
<keyword evidence="3 9" id="KW-0808">Transferase</keyword>
<evidence type="ECO:0000256" key="5">
    <source>
        <dbReference type="ARBA" id="ARBA00022989"/>
    </source>
</evidence>
<evidence type="ECO:0000256" key="8">
    <source>
        <dbReference type="ARBA" id="ARBA00023180"/>
    </source>
</evidence>
<evidence type="ECO:0000313" key="10">
    <source>
        <dbReference type="Proteomes" id="UP001652625"/>
    </source>
</evidence>
<keyword evidence="8 9" id="KW-0325">Glycoprotein</keyword>
<gene>
    <name evidence="11" type="primary">LOC100207670</name>
</gene>
<organism evidence="10 11">
    <name type="scientific">Hydra vulgaris</name>
    <name type="common">Hydra</name>
    <name type="synonym">Hydra attenuata</name>
    <dbReference type="NCBI Taxonomy" id="6087"/>
    <lineage>
        <taxon>Eukaryota</taxon>
        <taxon>Metazoa</taxon>
        <taxon>Cnidaria</taxon>
        <taxon>Hydrozoa</taxon>
        <taxon>Hydroidolina</taxon>
        <taxon>Anthoathecata</taxon>
        <taxon>Aplanulata</taxon>
        <taxon>Hydridae</taxon>
        <taxon>Hydra</taxon>
    </lineage>
</organism>
<protein>
    <recommendedName>
        <fullName evidence="9">Carbohydrate sulfotransferase</fullName>
        <ecNumber evidence="9">2.8.2.-</ecNumber>
    </recommendedName>
</protein>
<proteinExistence type="inferred from homology"/>
<accession>A0ABM4BIH7</accession>
<dbReference type="InterPro" id="IPR005331">
    <property type="entry name" value="Sulfotransferase"/>
</dbReference>
<dbReference type="InterPro" id="IPR018011">
    <property type="entry name" value="Carb_sulfotrans_8-10"/>
</dbReference>
<evidence type="ECO:0000256" key="2">
    <source>
        <dbReference type="ARBA" id="ARBA00006339"/>
    </source>
</evidence>
<reference evidence="11" key="1">
    <citation type="submission" date="2025-08" db="UniProtKB">
        <authorList>
            <consortium name="RefSeq"/>
        </authorList>
    </citation>
    <scope>IDENTIFICATION</scope>
</reference>
<keyword evidence="4" id="KW-0812">Transmembrane</keyword>
<keyword evidence="5" id="KW-1133">Transmembrane helix</keyword>